<feature type="domain" description="eCIS core" evidence="2">
    <location>
        <begin position="126"/>
        <end position="199"/>
    </location>
</feature>
<gene>
    <name evidence="3" type="ORF">SOCE836_012050</name>
</gene>
<feature type="region of interest" description="Disordered" evidence="1">
    <location>
        <begin position="36"/>
        <end position="106"/>
    </location>
</feature>
<reference evidence="3 4" key="1">
    <citation type="submission" date="2015-09" db="EMBL/GenBank/DDBJ databases">
        <title>Sorangium comparison.</title>
        <authorList>
            <person name="Zaburannyi N."/>
            <person name="Bunk B."/>
            <person name="Overmann J."/>
            <person name="Mueller R."/>
        </authorList>
    </citation>
    <scope>NUCLEOTIDE SEQUENCE [LARGE SCALE GENOMIC DNA]</scope>
    <source>
        <strain evidence="3 4">So ce836</strain>
    </source>
</reference>
<accession>A0A4P2QHR3</accession>
<dbReference type="InterPro" id="IPR025295">
    <property type="entry name" value="eCIS_core_dom"/>
</dbReference>
<evidence type="ECO:0000256" key="1">
    <source>
        <dbReference type="SAM" id="MobiDB-lite"/>
    </source>
</evidence>
<dbReference type="EMBL" id="CP012672">
    <property type="protein sequence ID" value="AUX29118.1"/>
    <property type="molecule type" value="Genomic_DNA"/>
</dbReference>
<dbReference type="Proteomes" id="UP000295497">
    <property type="component" value="Chromosome"/>
</dbReference>
<evidence type="ECO:0000313" key="4">
    <source>
        <dbReference type="Proteomes" id="UP000295497"/>
    </source>
</evidence>
<name>A0A4P2QHR3_SORCE</name>
<proteinExistence type="predicted"/>
<organism evidence="3 4">
    <name type="scientific">Sorangium cellulosum</name>
    <name type="common">Polyangium cellulosum</name>
    <dbReference type="NCBI Taxonomy" id="56"/>
    <lineage>
        <taxon>Bacteria</taxon>
        <taxon>Pseudomonadati</taxon>
        <taxon>Myxococcota</taxon>
        <taxon>Polyangia</taxon>
        <taxon>Polyangiales</taxon>
        <taxon>Polyangiaceae</taxon>
        <taxon>Sorangium</taxon>
    </lineage>
</organism>
<protein>
    <recommendedName>
        <fullName evidence="2">eCIS core domain-containing protein</fullName>
    </recommendedName>
</protein>
<sequence length="411" mass="43929">MRPSAPSSPVRSPRVVQACFPERRVPAGVPVQRFARAALPPHPATAAQPRAALDPKQRPPHPATVAQARPGLSFSPKPPHPATVIQPRAPFGAAPDPARTAQRKEANVHAFQTPAGFLEGSSKGQPLPPSVQLRMERYFGADFSDVRVHVGPEAASIGALAFTLGSDLYFAPEHYQPHTRYGQELLGHELTHVVQQREGRVANPYGDGIAVVQDFELEAEADRHGKAAAEGRMGSGSSGPVSGGLFGGGGPGAPPARGGVQAKGGYQLLVGAYMHDEALPEPLAGHSFVAIEDPSGERRAFGFSPAHYGSYDPKRDLGRLRMGVEGVVHDDARAFDKPGVKTRAYSITREQAQAAMAKVAEYESGRHRYTLDRRQCSTFALDVLRAARVPVPEQGAAPRPRVMYEALDDEG</sequence>
<evidence type="ECO:0000259" key="2">
    <source>
        <dbReference type="Pfam" id="PF13699"/>
    </source>
</evidence>
<dbReference type="Pfam" id="PF13699">
    <property type="entry name" value="eCIS_core"/>
    <property type="match status" value="1"/>
</dbReference>
<dbReference type="AlphaFoldDB" id="A0A4P2QHR3"/>
<evidence type="ECO:0000313" key="3">
    <source>
        <dbReference type="EMBL" id="AUX29118.1"/>
    </source>
</evidence>